<dbReference type="Gene3D" id="3.10.620.30">
    <property type="match status" value="1"/>
</dbReference>
<dbReference type="STRING" id="118062.MCBB_0769"/>
<keyword evidence="3" id="KW-1185">Reference proteome</keyword>
<dbReference type="InterPro" id="IPR002931">
    <property type="entry name" value="Transglutaminase-like"/>
</dbReference>
<proteinExistence type="predicted"/>
<evidence type="ECO:0000313" key="2">
    <source>
        <dbReference type="EMBL" id="SCG85340.1"/>
    </source>
</evidence>
<organism evidence="2 3">
    <name type="scientific">Methanobacterium congolense</name>
    <dbReference type="NCBI Taxonomy" id="118062"/>
    <lineage>
        <taxon>Archaea</taxon>
        <taxon>Methanobacteriati</taxon>
        <taxon>Methanobacteriota</taxon>
        <taxon>Methanomada group</taxon>
        <taxon>Methanobacteria</taxon>
        <taxon>Methanobacteriales</taxon>
        <taxon>Methanobacteriaceae</taxon>
        <taxon>Methanobacterium</taxon>
    </lineage>
</organism>
<dbReference type="KEGG" id="mcub:MCBB_0769"/>
<name>A0A1D3L1M2_9EURY</name>
<reference evidence="2 3" key="1">
    <citation type="submission" date="2016-08" db="EMBL/GenBank/DDBJ databases">
        <authorList>
            <person name="Seilhamer J.J."/>
        </authorList>
    </citation>
    <scope>NUCLEOTIDE SEQUENCE [LARGE SCALE GENOMIC DNA]</scope>
    <source>
        <strain evidence="2">Buetzberg</strain>
    </source>
</reference>
<sequence>MYDGGISDSIKTYELGLNQNTQEYNVAKNPTTYAASYVYKKVKVVTKYKKKYRYHGKWKYKWVYKVKYVWKKYKVSSKSTSSSMSQYLKATKNCQSTSSTVKLLATSITKPVVYNVTTNVTNSTNSSTETSSSAETGTCSTVTCSTSSDSSSVNASENSSQVSYTLVTKNLSTYEKAEAIFNWARDKLEYQFYFNTRKGALGTLTSGSGNCCDLSHAIVALARSIGIPARYVYGSCKFSSGTMGHVWAQLYVNGRWYNADASNNMNSFGVIRNWNTNSWTLKGIYSQLPF</sequence>
<dbReference type="GeneID" id="30411622"/>
<protein>
    <recommendedName>
        <fullName evidence="1">Transglutaminase-like domain-containing protein</fullName>
    </recommendedName>
</protein>
<dbReference type="OrthoDB" id="18481at2157"/>
<dbReference type="SMART" id="SM00460">
    <property type="entry name" value="TGc"/>
    <property type="match status" value="1"/>
</dbReference>
<dbReference type="AlphaFoldDB" id="A0A1D3L1M2"/>
<feature type="domain" description="Transglutaminase-like" evidence="1">
    <location>
        <begin position="203"/>
        <end position="263"/>
    </location>
</feature>
<gene>
    <name evidence="2" type="ORF">MCBB_0769</name>
</gene>
<dbReference type="PANTHER" id="PTHR33490">
    <property type="entry name" value="BLR5614 PROTEIN-RELATED"/>
    <property type="match status" value="1"/>
</dbReference>
<dbReference type="Proteomes" id="UP000094707">
    <property type="component" value="Chromosome I"/>
</dbReference>
<dbReference type="InterPro" id="IPR038765">
    <property type="entry name" value="Papain-like_cys_pep_sf"/>
</dbReference>
<accession>A0A1D3L1M2</accession>
<evidence type="ECO:0000259" key="1">
    <source>
        <dbReference type="SMART" id="SM00460"/>
    </source>
</evidence>
<dbReference type="RefSeq" id="WP_171899080.1">
    <property type="nucleotide sequence ID" value="NZ_LT607756.1"/>
</dbReference>
<dbReference type="Pfam" id="PF01841">
    <property type="entry name" value="Transglut_core"/>
    <property type="match status" value="1"/>
</dbReference>
<dbReference type="EMBL" id="LT607756">
    <property type="protein sequence ID" value="SCG85340.1"/>
    <property type="molecule type" value="Genomic_DNA"/>
</dbReference>
<evidence type="ECO:0000313" key="3">
    <source>
        <dbReference type="Proteomes" id="UP000094707"/>
    </source>
</evidence>
<dbReference type="SUPFAM" id="SSF54001">
    <property type="entry name" value="Cysteine proteinases"/>
    <property type="match status" value="1"/>
</dbReference>